<name>A0A4R3HV91_9GAMM</name>
<gene>
    <name evidence="1" type="ORF">BCF53_12015</name>
</gene>
<dbReference type="Gene3D" id="1.10.10.1150">
    <property type="entry name" value="Coenzyme PQQ synthesis protein D (PqqD)"/>
    <property type="match status" value="1"/>
</dbReference>
<dbReference type="EMBL" id="SLZR01000020">
    <property type="protein sequence ID" value="TCS37156.1"/>
    <property type="molecule type" value="Genomic_DNA"/>
</dbReference>
<dbReference type="Pfam" id="PF05402">
    <property type="entry name" value="PqqD"/>
    <property type="match status" value="1"/>
</dbReference>
<dbReference type="InterPro" id="IPR008792">
    <property type="entry name" value="PQQD"/>
</dbReference>
<organism evidence="1 2">
    <name type="scientific">Reinekea marinisedimentorum</name>
    <dbReference type="NCBI Taxonomy" id="230495"/>
    <lineage>
        <taxon>Bacteria</taxon>
        <taxon>Pseudomonadati</taxon>
        <taxon>Pseudomonadota</taxon>
        <taxon>Gammaproteobacteria</taxon>
        <taxon>Oceanospirillales</taxon>
        <taxon>Saccharospirillaceae</taxon>
        <taxon>Reinekea</taxon>
    </lineage>
</organism>
<evidence type="ECO:0000313" key="1">
    <source>
        <dbReference type="EMBL" id="TCS37156.1"/>
    </source>
</evidence>
<keyword evidence="2" id="KW-1185">Reference proteome</keyword>
<comment type="caution">
    <text evidence="1">The sequence shown here is derived from an EMBL/GenBank/DDBJ whole genome shotgun (WGS) entry which is preliminary data.</text>
</comment>
<dbReference type="AlphaFoldDB" id="A0A4R3HV91"/>
<dbReference type="OrthoDB" id="6336187at2"/>
<dbReference type="Proteomes" id="UP000295793">
    <property type="component" value="Unassembled WGS sequence"/>
</dbReference>
<reference evidence="1 2" key="1">
    <citation type="submission" date="2019-03" db="EMBL/GenBank/DDBJ databases">
        <title>Genomic Encyclopedia of Archaeal and Bacterial Type Strains, Phase II (KMG-II): from individual species to whole genera.</title>
        <authorList>
            <person name="Goeker M."/>
        </authorList>
    </citation>
    <scope>NUCLEOTIDE SEQUENCE [LARGE SCALE GENOMIC DNA]</scope>
    <source>
        <strain evidence="1 2">DSM 15388</strain>
    </source>
</reference>
<sequence length="89" mass="9987">MEDDIYQIKEGVLFQKVDDESVLLEPETGNYFTLDSVGTYILDVMTSGVNLSEIVKQACSVYDVTQEQFKTDLEAIVKEMESLGLLSKV</sequence>
<dbReference type="RefSeq" id="WP_132703411.1">
    <property type="nucleotide sequence ID" value="NZ_SLZR01000020.1"/>
</dbReference>
<accession>A0A4R3HV91</accession>
<proteinExistence type="predicted"/>
<protein>
    <submittedName>
        <fullName evidence="1">Coenzyme PQQ synthesis protein D (PqqD)</fullName>
    </submittedName>
</protein>
<evidence type="ECO:0000313" key="2">
    <source>
        <dbReference type="Proteomes" id="UP000295793"/>
    </source>
</evidence>
<dbReference type="InterPro" id="IPR041881">
    <property type="entry name" value="PqqD_sf"/>
</dbReference>